<feature type="region of interest" description="Disordered" evidence="1">
    <location>
        <begin position="1"/>
        <end position="21"/>
    </location>
</feature>
<keyword evidence="2" id="KW-0812">Transmembrane</keyword>
<dbReference type="Proteomes" id="UP000002066">
    <property type="component" value="Chromosome"/>
</dbReference>
<dbReference type="AlphaFoldDB" id="A0A8D4BI63"/>
<sequence>MSGSGTDEARTGDGAPAGGPRRRRVLPGLGIALLILAVPVGGTVWLFQDELFHPFGDSRACEGSEVPLSDVVGAADTAIPEDATDIHYVTRNGSAQVTFVSRRMPDFLHRTGLVPYGTSAFASRYRSKYALVDGETELPAGLCGSGVRGPVMTYGGSSVSVMVERSPFNEESFRRPARALVTYRTP</sequence>
<evidence type="ECO:0000256" key="2">
    <source>
        <dbReference type="SAM" id="Phobius"/>
    </source>
</evidence>
<keyword evidence="2" id="KW-0472">Membrane</keyword>
<organism evidence="3 4">
    <name type="scientific">Streptomyces pratensis (strain ATCC 33331 / IAF-45CD)</name>
    <dbReference type="NCBI Taxonomy" id="591167"/>
    <lineage>
        <taxon>Bacteria</taxon>
        <taxon>Bacillati</taxon>
        <taxon>Actinomycetota</taxon>
        <taxon>Actinomycetes</taxon>
        <taxon>Kitasatosporales</taxon>
        <taxon>Streptomycetaceae</taxon>
        <taxon>Streptomyces</taxon>
    </lineage>
</organism>
<protein>
    <submittedName>
        <fullName evidence="3">Uncharacterized protein</fullName>
    </submittedName>
</protein>
<gene>
    <name evidence="3" type="ordered locus">Sfla_4476</name>
</gene>
<dbReference type="KEGG" id="sfa:Sfla_4476"/>
<reference evidence="3 4" key="1">
    <citation type="submission" date="2011-01" db="EMBL/GenBank/DDBJ databases">
        <title>Complete sequence of chromosome of Streptomyces flavogriseus ATCC 33331.</title>
        <authorList>
            <consortium name="US DOE Joint Genome Institute"/>
            <person name="Lucas S."/>
            <person name="Copeland A."/>
            <person name="Lapidus A."/>
            <person name="Cheng J.-F."/>
            <person name="Goodwin L."/>
            <person name="Pitluck S."/>
            <person name="Davenport K."/>
            <person name="Detter J.C."/>
            <person name="Han C."/>
            <person name="Tapia R."/>
            <person name="Land M."/>
            <person name="Hauser L."/>
            <person name="Kyrpides N."/>
            <person name="Ivanova N."/>
            <person name="Ovchinnikova G."/>
            <person name="Pagani I."/>
            <person name="Brumm P."/>
            <person name="Mead D."/>
            <person name="Woyke T."/>
        </authorList>
    </citation>
    <scope>NUCLEOTIDE SEQUENCE [LARGE SCALE GENOMIC DNA]</scope>
    <source>
        <strain evidence="4">ATCC 33331 / IAF-45CD</strain>
    </source>
</reference>
<proteinExistence type="predicted"/>
<dbReference type="EMBL" id="CP002475">
    <property type="protein sequence ID" value="ADW05880.1"/>
    <property type="molecule type" value="Genomic_DNA"/>
</dbReference>
<feature type="transmembrane region" description="Helical" evidence="2">
    <location>
        <begin position="25"/>
        <end position="47"/>
    </location>
</feature>
<accession>A0A8D4BI63</accession>
<evidence type="ECO:0000313" key="3">
    <source>
        <dbReference type="EMBL" id="ADW05880.1"/>
    </source>
</evidence>
<evidence type="ECO:0000313" key="4">
    <source>
        <dbReference type="Proteomes" id="UP000002066"/>
    </source>
</evidence>
<keyword evidence="2" id="KW-1133">Transmembrane helix</keyword>
<evidence type="ECO:0000256" key="1">
    <source>
        <dbReference type="SAM" id="MobiDB-lite"/>
    </source>
</evidence>
<name>A0A8D4BI63_STRFA</name>